<evidence type="ECO:0000313" key="11">
    <source>
        <dbReference type="EMBL" id="KON83156.1"/>
    </source>
</evidence>
<organism evidence="11 12">
    <name type="scientific">Rossellomorea marisflavi</name>
    <dbReference type="NCBI Taxonomy" id="189381"/>
    <lineage>
        <taxon>Bacteria</taxon>
        <taxon>Bacillati</taxon>
        <taxon>Bacillota</taxon>
        <taxon>Bacilli</taxon>
        <taxon>Bacillales</taxon>
        <taxon>Bacillaceae</taxon>
        <taxon>Rossellomorea</taxon>
    </lineage>
</organism>
<sequence>MKVLIAEDDYRVADIHHQFLERIGGIQVLASASTAAETLRLVGELKPDLLLLDVYLPDSLGISIIGSLREVCPGLQIILITAATDRMILTKALNQGVLDYLIKPIELERLSEAVSRASNTQHVLKGSEDVNQALIDRLFRSEMSSPPEALPKGIDQLTLEKVKELLGQQEEGITAEALGKLFGASRTTSRRYLEYLISIKEAEAELVYGIVGRPERKYKRK</sequence>
<dbReference type="STRING" id="189381.GCA_900166615_00169"/>
<dbReference type="Pfam" id="PF00072">
    <property type="entry name" value="Response_reg"/>
    <property type="match status" value="1"/>
</dbReference>
<evidence type="ECO:0000256" key="4">
    <source>
        <dbReference type="ARBA" id="ARBA00023012"/>
    </source>
</evidence>
<evidence type="ECO:0000256" key="9">
    <source>
        <dbReference type="PROSITE-ProRule" id="PRU00169"/>
    </source>
</evidence>
<dbReference type="InterPro" id="IPR011006">
    <property type="entry name" value="CheY-like_superfamily"/>
</dbReference>
<dbReference type="PANTHER" id="PTHR45526:SF6">
    <property type="entry name" value="TRANSCRIPTIONAL REGULATORY PROTEIN CITT"/>
    <property type="match status" value="1"/>
</dbReference>
<keyword evidence="12" id="KW-1185">Reference proteome</keyword>
<keyword evidence="4" id="KW-0902">Two-component regulatory system</keyword>
<dbReference type="AlphaFoldDB" id="A0A0M0G0Z6"/>
<evidence type="ECO:0000256" key="6">
    <source>
        <dbReference type="ARBA" id="ARBA00023125"/>
    </source>
</evidence>
<dbReference type="InterPro" id="IPR048714">
    <property type="entry name" value="DpiA-like_HTH"/>
</dbReference>
<keyword evidence="6" id="KW-0238">DNA-binding</keyword>
<dbReference type="Pfam" id="PF20714">
    <property type="entry name" value="HTH_64"/>
    <property type="match status" value="1"/>
</dbReference>
<dbReference type="InterPro" id="IPR051271">
    <property type="entry name" value="2C-system_Tx_regulators"/>
</dbReference>
<gene>
    <name evidence="11" type="ORF">AF331_20230</name>
</gene>
<evidence type="ECO:0000256" key="3">
    <source>
        <dbReference type="ARBA" id="ARBA00022553"/>
    </source>
</evidence>
<keyword evidence="5" id="KW-0805">Transcription regulation</keyword>
<name>A0A0M0G0Z6_9BACI</name>
<dbReference type="Gene3D" id="3.40.50.2300">
    <property type="match status" value="1"/>
</dbReference>
<keyword evidence="7" id="KW-0010">Activator</keyword>
<evidence type="ECO:0000256" key="8">
    <source>
        <dbReference type="ARBA" id="ARBA00023163"/>
    </source>
</evidence>
<dbReference type="InterPro" id="IPR024187">
    <property type="entry name" value="Sig_transdc_resp-reg_cit/mal"/>
</dbReference>
<evidence type="ECO:0000259" key="10">
    <source>
        <dbReference type="PROSITE" id="PS50110"/>
    </source>
</evidence>
<evidence type="ECO:0000256" key="2">
    <source>
        <dbReference type="ARBA" id="ARBA00022490"/>
    </source>
</evidence>
<reference evidence="12" key="1">
    <citation type="submission" date="2015-07" db="EMBL/GenBank/DDBJ databases">
        <title>Fjat-14235 jcm11544.</title>
        <authorList>
            <person name="Liu B."/>
            <person name="Wang J."/>
            <person name="Zhu Y."/>
            <person name="Liu G."/>
            <person name="Chen Q."/>
            <person name="Chen Z."/>
            <person name="Lan J."/>
            <person name="Che J."/>
            <person name="Ge C."/>
            <person name="Shi H."/>
            <person name="Pan Z."/>
            <person name="Liu X."/>
        </authorList>
    </citation>
    <scope>NUCLEOTIDE SEQUENCE [LARGE SCALE GENOMIC DNA]</scope>
    <source>
        <strain evidence="12">JCM 11544</strain>
    </source>
</reference>
<proteinExistence type="predicted"/>
<dbReference type="GO" id="GO:0003700">
    <property type="term" value="F:DNA-binding transcription factor activity"/>
    <property type="evidence" value="ECO:0007669"/>
    <property type="project" value="InterPro"/>
</dbReference>
<dbReference type="PROSITE" id="PS50110">
    <property type="entry name" value="RESPONSE_REGULATORY"/>
    <property type="match status" value="1"/>
</dbReference>
<feature type="modified residue" description="4-aspartylphosphate" evidence="9">
    <location>
        <position position="53"/>
    </location>
</feature>
<keyword evidence="2" id="KW-0963">Cytoplasm</keyword>
<dbReference type="PANTHER" id="PTHR45526">
    <property type="entry name" value="TRANSCRIPTIONAL REGULATORY PROTEIN DPIA"/>
    <property type="match status" value="1"/>
</dbReference>
<dbReference type="PATRIC" id="fig|189381.12.peg.3583"/>
<dbReference type="GO" id="GO:0000156">
    <property type="term" value="F:phosphorelay response regulator activity"/>
    <property type="evidence" value="ECO:0007669"/>
    <property type="project" value="TreeGrafter"/>
</dbReference>
<evidence type="ECO:0000256" key="7">
    <source>
        <dbReference type="ARBA" id="ARBA00023159"/>
    </source>
</evidence>
<protein>
    <submittedName>
        <fullName evidence="11">Transcriptional regulator</fullName>
    </submittedName>
</protein>
<dbReference type="OrthoDB" id="9759232at2"/>
<keyword evidence="8" id="KW-0804">Transcription</keyword>
<dbReference type="PIRSF" id="PIRSF006171">
    <property type="entry name" value="RR_citrat_malat"/>
    <property type="match status" value="1"/>
</dbReference>
<dbReference type="SMART" id="SM00448">
    <property type="entry name" value="REC"/>
    <property type="match status" value="1"/>
</dbReference>
<accession>A0A0M0G0Z6</accession>
<dbReference type="RefSeq" id="WP_053429778.1">
    <property type="nucleotide sequence ID" value="NZ_JAMQJB010000005.1"/>
</dbReference>
<evidence type="ECO:0000256" key="1">
    <source>
        <dbReference type="ARBA" id="ARBA00004496"/>
    </source>
</evidence>
<evidence type="ECO:0000256" key="5">
    <source>
        <dbReference type="ARBA" id="ARBA00023015"/>
    </source>
</evidence>
<dbReference type="GO" id="GO:0003677">
    <property type="term" value="F:DNA binding"/>
    <property type="evidence" value="ECO:0007669"/>
    <property type="project" value="UniProtKB-KW"/>
</dbReference>
<comment type="subcellular location">
    <subcellularLocation>
        <location evidence="1">Cytoplasm</location>
    </subcellularLocation>
</comment>
<feature type="domain" description="Response regulatory" evidence="10">
    <location>
        <begin position="2"/>
        <end position="118"/>
    </location>
</feature>
<keyword evidence="3 9" id="KW-0597">Phosphoprotein</keyword>
<evidence type="ECO:0000313" key="12">
    <source>
        <dbReference type="Proteomes" id="UP000037405"/>
    </source>
</evidence>
<dbReference type="EMBL" id="LGUE01000008">
    <property type="protein sequence ID" value="KON83156.1"/>
    <property type="molecule type" value="Genomic_DNA"/>
</dbReference>
<dbReference type="InterPro" id="IPR001789">
    <property type="entry name" value="Sig_transdc_resp-reg_receiver"/>
</dbReference>
<dbReference type="SUPFAM" id="SSF52172">
    <property type="entry name" value="CheY-like"/>
    <property type="match status" value="1"/>
</dbReference>
<comment type="caution">
    <text evidence="11">The sequence shown here is derived from an EMBL/GenBank/DDBJ whole genome shotgun (WGS) entry which is preliminary data.</text>
</comment>
<dbReference type="GO" id="GO:0005737">
    <property type="term" value="C:cytoplasm"/>
    <property type="evidence" value="ECO:0007669"/>
    <property type="project" value="UniProtKB-SubCell"/>
</dbReference>
<dbReference type="Proteomes" id="UP000037405">
    <property type="component" value="Unassembled WGS sequence"/>
</dbReference>